<gene>
    <name evidence="2" type="ORF">E0702_17915</name>
</gene>
<keyword evidence="3" id="KW-1185">Reference proteome</keyword>
<evidence type="ECO:0000313" key="2">
    <source>
        <dbReference type="EMBL" id="TDA78828.1"/>
    </source>
</evidence>
<comment type="caution">
    <text evidence="2">The sequence shown here is derived from an EMBL/GenBank/DDBJ whole genome shotgun (WGS) entry which is preliminary data.</text>
</comment>
<dbReference type="InterPro" id="IPR023606">
    <property type="entry name" value="CoA-Trfase_III_dom_1_sf"/>
</dbReference>
<feature type="non-terminal residue" evidence="2">
    <location>
        <position position="43"/>
    </location>
</feature>
<keyword evidence="1 2" id="KW-0808">Transferase</keyword>
<dbReference type="Pfam" id="PF02515">
    <property type="entry name" value="CoA_transf_3"/>
    <property type="match status" value="1"/>
</dbReference>
<reference evidence="2 3" key="1">
    <citation type="submission" date="2019-03" db="EMBL/GenBank/DDBJ databases">
        <title>Halomonas marinisediminis sp. nov., a moderately halophilic bacterium isolated from the Bohai Gulf.</title>
        <authorList>
            <person name="Ji X."/>
        </authorList>
    </citation>
    <scope>NUCLEOTIDE SEQUENCE [LARGE SCALE GENOMIC DNA]</scope>
    <source>
        <strain evidence="2 3">204</strain>
    </source>
</reference>
<evidence type="ECO:0000256" key="1">
    <source>
        <dbReference type="ARBA" id="ARBA00022679"/>
    </source>
</evidence>
<protein>
    <submittedName>
        <fullName evidence="2">CoA transferase</fullName>
    </submittedName>
</protein>
<name>A0ABY2D4L9_9GAMM</name>
<dbReference type="SUPFAM" id="SSF89796">
    <property type="entry name" value="CoA-transferase family III (CaiB/BaiF)"/>
    <property type="match status" value="1"/>
</dbReference>
<dbReference type="PANTHER" id="PTHR48207">
    <property type="entry name" value="SUCCINATE--HYDROXYMETHYLGLUTARATE COA-TRANSFERASE"/>
    <property type="match status" value="1"/>
</dbReference>
<accession>A0ABY2D4L9</accession>
<sequence length="43" mass="4326">MAGPLEGIRVLDLTSVVMGPYATSILGDLGADVIKIEAPGGEV</sequence>
<dbReference type="RefSeq" id="WP_205742112.1">
    <property type="nucleotide sequence ID" value="NZ_SLTR01000592.1"/>
</dbReference>
<proteinExistence type="predicted"/>
<dbReference type="Gene3D" id="3.40.50.10540">
    <property type="entry name" value="Crotonobetainyl-coa:carnitine coa-transferase, domain 1"/>
    <property type="match status" value="1"/>
</dbReference>
<evidence type="ECO:0000313" key="3">
    <source>
        <dbReference type="Proteomes" id="UP000294823"/>
    </source>
</evidence>
<organism evidence="2 3">
    <name type="scientific">Halomonas marinisediminis</name>
    <dbReference type="NCBI Taxonomy" id="2546095"/>
    <lineage>
        <taxon>Bacteria</taxon>
        <taxon>Pseudomonadati</taxon>
        <taxon>Pseudomonadota</taxon>
        <taxon>Gammaproteobacteria</taxon>
        <taxon>Oceanospirillales</taxon>
        <taxon>Halomonadaceae</taxon>
        <taxon>Halomonas</taxon>
    </lineage>
</organism>
<dbReference type="Proteomes" id="UP000294823">
    <property type="component" value="Unassembled WGS sequence"/>
</dbReference>
<dbReference type="GO" id="GO:0016740">
    <property type="term" value="F:transferase activity"/>
    <property type="evidence" value="ECO:0007669"/>
    <property type="project" value="UniProtKB-KW"/>
</dbReference>
<dbReference type="PANTHER" id="PTHR48207:SF4">
    <property type="entry name" value="BLL6097 PROTEIN"/>
    <property type="match status" value="1"/>
</dbReference>
<dbReference type="EMBL" id="SLTR01000592">
    <property type="protein sequence ID" value="TDA78828.1"/>
    <property type="molecule type" value="Genomic_DNA"/>
</dbReference>
<dbReference type="InterPro" id="IPR050483">
    <property type="entry name" value="CoA-transferase_III_domain"/>
</dbReference>
<dbReference type="InterPro" id="IPR003673">
    <property type="entry name" value="CoA-Trfase_fam_III"/>
</dbReference>